<keyword evidence="6" id="KW-0631">Potassium channel</keyword>
<evidence type="ECO:0000256" key="8">
    <source>
        <dbReference type="ARBA" id="ARBA00022989"/>
    </source>
</evidence>
<comment type="subcellular location">
    <subcellularLocation>
        <location evidence="1">Membrane</location>
        <topology evidence="1">Multi-pass membrane protein</topology>
    </subcellularLocation>
</comment>
<evidence type="ECO:0000313" key="14">
    <source>
        <dbReference type="EMBL" id="TKD08650.1"/>
    </source>
</evidence>
<feature type="transmembrane region" description="Helical" evidence="13">
    <location>
        <begin position="184"/>
        <end position="207"/>
    </location>
</feature>
<feature type="transmembrane region" description="Helical" evidence="13">
    <location>
        <begin position="135"/>
        <end position="153"/>
    </location>
</feature>
<name>A0A4U1JDQ2_9BACT</name>
<gene>
    <name evidence="14" type="ORF">E8A74_15325</name>
</gene>
<evidence type="ECO:0000256" key="5">
    <source>
        <dbReference type="ARBA" id="ARBA00022692"/>
    </source>
</evidence>
<keyword evidence="5 13" id="KW-0812">Transmembrane</keyword>
<keyword evidence="7" id="KW-0630">Potassium</keyword>
<dbReference type="InterPro" id="IPR010617">
    <property type="entry name" value="TMEM175-like"/>
</dbReference>
<evidence type="ECO:0000256" key="9">
    <source>
        <dbReference type="ARBA" id="ARBA00023065"/>
    </source>
</evidence>
<proteinExistence type="inferred from homology"/>
<keyword evidence="8 13" id="KW-1133">Transmembrane helix</keyword>
<comment type="caution">
    <text evidence="14">The sequence shown here is derived from an EMBL/GenBank/DDBJ whole genome shotgun (WGS) entry which is preliminary data.</text>
</comment>
<dbReference type="Proteomes" id="UP000309215">
    <property type="component" value="Unassembled WGS sequence"/>
</dbReference>
<dbReference type="GO" id="GO:0015252">
    <property type="term" value="F:proton channel activity"/>
    <property type="evidence" value="ECO:0007669"/>
    <property type="project" value="InterPro"/>
</dbReference>
<accession>A0A4U1JDQ2</accession>
<dbReference type="AlphaFoldDB" id="A0A4U1JDQ2"/>
<comment type="catalytic activity">
    <reaction evidence="12">
        <text>K(+)(in) = K(+)(out)</text>
        <dbReference type="Rhea" id="RHEA:29463"/>
        <dbReference type="ChEBI" id="CHEBI:29103"/>
    </reaction>
</comment>
<feature type="transmembrane region" description="Helical" evidence="13">
    <location>
        <begin position="110"/>
        <end position="129"/>
    </location>
</feature>
<dbReference type="OrthoDB" id="7626281at2"/>
<evidence type="ECO:0000256" key="6">
    <source>
        <dbReference type="ARBA" id="ARBA00022826"/>
    </source>
</evidence>
<dbReference type="GO" id="GO:0005267">
    <property type="term" value="F:potassium channel activity"/>
    <property type="evidence" value="ECO:0007669"/>
    <property type="project" value="UniProtKB-KW"/>
</dbReference>
<keyword evidence="10 13" id="KW-0472">Membrane</keyword>
<protein>
    <submittedName>
        <fullName evidence="14">DUF1211 domain-containing protein</fullName>
    </submittedName>
</protein>
<dbReference type="PANTHER" id="PTHR31462">
    <property type="entry name" value="ENDOSOMAL/LYSOSOMAL POTASSIUM CHANNEL TMEM175"/>
    <property type="match status" value="1"/>
</dbReference>
<evidence type="ECO:0000256" key="1">
    <source>
        <dbReference type="ARBA" id="ARBA00004141"/>
    </source>
</evidence>
<dbReference type="PANTHER" id="PTHR31462:SF5">
    <property type="entry name" value="ENDOSOMAL_LYSOSOMAL PROTON CHANNEL TMEM175"/>
    <property type="match status" value="1"/>
</dbReference>
<dbReference type="EMBL" id="SSMQ01000013">
    <property type="protein sequence ID" value="TKD08650.1"/>
    <property type="molecule type" value="Genomic_DNA"/>
</dbReference>
<feature type="transmembrane region" description="Helical" evidence="13">
    <location>
        <begin position="69"/>
        <end position="89"/>
    </location>
</feature>
<keyword evidence="3" id="KW-0813">Transport</keyword>
<dbReference type="RefSeq" id="WP_136929746.1">
    <property type="nucleotide sequence ID" value="NZ_SSMQ01000013.1"/>
</dbReference>
<evidence type="ECO:0000256" key="10">
    <source>
        <dbReference type="ARBA" id="ARBA00023136"/>
    </source>
</evidence>
<evidence type="ECO:0000256" key="11">
    <source>
        <dbReference type="ARBA" id="ARBA00023303"/>
    </source>
</evidence>
<evidence type="ECO:0000256" key="2">
    <source>
        <dbReference type="ARBA" id="ARBA00006920"/>
    </source>
</evidence>
<comment type="similarity">
    <text evidence="2">Belongs to the TMEM175 family.</text>
</comment>
<evidence type="ECO:0000256" key="4">
    <source>
        <dbReference type="ARBA" id="ARBA00022538"/>
    </source>
</evidence>
<dbReference type="GO" id="GO:0016020">
    <property type="term" value="C:membrane"/>
    <property type="evidence" value="ECO:0007669"/>
    <property type="project" value="UniProtKB-SubCell"/>
</dbReference>
<evidence type="ECO:0000313" key="15">
    <source>
        <dbReference type="Proteomes" id="UP000309215"/>
    </source>
</evidence>
<keyword evidence="4" id="KW-0633">Potassium transport</keyword>
<evidence type="ECO:0000256" key="3">
    <source>
        <dbReference type="ARBA" id="ARBA00022448"/>
    </source>
</evidence>
<organism evidence="14 15">
    <name type="scientific">Polyangium fumosum</name>
    <dbReference type="NCBI Taxonomy" id="889272"/>
    <lineage>
        <taxon>Bacteria</taxon>
        <taxon>Pseudomonadati</taxon>
        <taxon>Myxococcota</taxon>
        <taxon>Polyangia</taxon>
        <taxon>Polyangiales</taxon>
        <taxon>Polyangiaceae</taxon>
        <taxon>Polyangium</taxon>
    </lineage>
</organism>
<evidence type="ECO:0000256" key="12">
    <source>
        <dbReference type="ARBA" id="ARBA00034430"/>
    </source>
</evidence>
<evidence type="ECO:0000256" key="13">
    <source>
        <dbReference type="SAM" id="Phobius"/>
    </source>
</evidence>
<dbReference type="Pfam" id="PF06736">
    <property type="entry name" value="TMEM175"/>
    <property type="match status" value="1"/>
</dbReference>
<keyword evidence="15" id="KW-1185">Reference proteome</keyword>
<sequence>MLTHLVDLSHPMALPPVPHEFASSLRTSRIEGLSDAAFGIVMTILVLEIPVPELDRPTALDIPRALLRLWPNFLGYFVSFVMLGMSWVAQHEQFHFIKRADQALLWMTMLFLMLIATVPFTTTLIGRYLEQQAVVVLYGAHLLAISLVHHATWRYATTNRRLVDPHIDLEDVEIHLRRSLTTPVIYLVAIGLSFLSTVLSVVVYALVPLVYGMLPSIYAKRKGARPRER</sequence>
<evidence type="ECO:0000256" key="7">
    <source>
        <dbReference type="ARBA" id="ARBA00022958"/>
    </source>
</evidence>
<keyword evidence="11" id="KW-0407">Ion channel</keyword>
<reference evidence="14 15" key="1">
    <citation type="submission" date="2019-04" db="EMBL/GenBank/DDBJ databases">
        <authorList>
            <person name="Li Y."/>
            <person name="Wang J."/>
        </authorList>
    </citation>
    <scope>NUCLEOTIDE SEQUENCE [LARGE SCALE GENOMIC DNA]</scope>
    <source>
        <strain evidence="14 15">DSM 14668</strain>
    </source>
</reference>
<keyword evidence="9" id="KW-0406">Ion transport</keyword>